<evidence type="ECO:0000313" key="3">
    <source>
        <dbReference type="Proteomes" id="UP001448207"/>
    </source>
</evidence>
<gene>
    <name evidence="2" type="ORF">J3Q64DRAFT_1752371</name>
</gene>
<name>A0ABR3AV34_PHYBL</name>
<accession>A0ABR3AV34</accession>
<keyword evidence="1" id="KW-1133">Transmembrane helix</keyword>
<evidence type="ECO:0000256" key="1">
    <source>
        <dbReference type="SAM" id="Phobius"/>
    </source>
</evidence>
<reference evidence="2 3" key="1">
    <citation type="submission" date="2024-04" db="EMBL/GenBank/DDBJ databases">
        <title>Symmetric and asymmetric DNA N6-adenine methylation regulates different biological responses in Mucorales.</title>
        <authorList>
            <consortium name="Lawrence Berkeley National Laboratory"/>
            <person name="Lax C."/>
            <person name="Mondo S.J."/>
            <person name="Osorio-Concepcion M."/>
            <person name="Muszewska A."/>
            <person name="Corrochano-Luque M."/>
            <person name="Gutierrez G."/>
            <person name="Riley R."/>
            <person name="Lipzen A."/>
            <person name="Guo J."/>
            <person name="Hundley H."/>
            <person name="Amirebrahimi M."/>
            <person name="Ng V."/>
            <person name="Lorenzo-Gutierrez D."/>
            <person name="Binder U."/>
            <person name="Yang J."/>
            <person name="Song Y."/>
            <person name="Canovas D."/>
            <person name="Navarro E."/>
            <person name="Freitag M."/>
            <person name="Gabaldon T."/>
            <person name="Grigoriev I.V."/>
            <person name="Corrochano L.M."/>
            <person name="Nicolas F.E."/>
            <person name="Garre V."/>
        </authorList>
    </citation>
    <scope>NUCLEOTIDE SEQUENCE [LARGE SCALE GENOMIC DNA]</scope>
    <source>
        <strain evidence="2 3">L51</strain>
    </source>
</reference>
<organism evidence="2 3">
    <name type="scientific">Phycomyces blakesleeanus</name>
    <dbReference type="NCBI Taxonomy" id="4837"/>
    <lineage>
        <taxon>Eukaryota</taxon>
        <taxon>Fungi</taxon>
        <taxon>Fungi incertae sedis</taxon>
        <taxon>Mucoromycota</taxon>
        <taxon>Mucoromycotina</taxon>
        <taxon>Mucoromycetes</taxon>
        <taxon>Mucorales</taxon>
        <taxon>Phycomycetaceae</taxon>
        <taxon>Phycomyces</taxon>
    </lineage>
</organism>
<sequence length="82" mass="9087">MKAKKTLLLSLVTMVTNYFTVSTSIIIIIKKKIKTKMKIDEGKGDGLSVLPLNIIDPRHFSLQGSTDVSTCIHIFGYFISPS</sequence>
<keyword evidence="3" id="KW-1185">Reference proteome</keyword>
<evidence type="ECO:0000313" key="2">
    <source>
        <dbReference type="EMBL" id="KAL0082617.1"/>
    </source>
</evidence>
<keyword evidence="1" id="KW-0472">Membrane</keyword>
<proteinExistence type="predicted"/>
<keyword evidence="1" id="KW-0812">Transmembrane</keyword>
<dbReference type="Proteomes" id="UP001448207">
    <property type="component" value="Unassembled WGS sequence"/>
</dbReference>
<feature type="transmembrane region" description="Helical" evidence="1">
    <location>
        <begin position="6"/>
        <end position="29"/>
    </location>
</feature>
<protein>
    <submittedName>
        <fullName evidence="2">Uncharacterized protein</fullName>
    </submittedName>
</protein>
<dbReference type="EMBL" id="JBCLYO010000015">
    <property type="protein sequence ID" value="KAL0082617.1"/>
    <property type="molecule type" value="Genomic_DNA"/>
</dbReference>
<comment type="caution">
    <text evidence="2">The sequence shown here is derived from an EMBL/GenBank/DDBJ whole genome shotgun (WGS) entry which is preliminary data.</text>
</comment>